<organism evidence="2 3">
    <name type="scientific">Pseudomonas brassicacearum</name>
    <dbReference type="NCBI Taxonomy" id="930166"/>
    <lineage>
        <taxon>Bacteria</taxon>
        <taxon>Pseudomonadati</taxon>
        <taxon>Pseudomonadota</taxon>
        <taxon>Gammaproteobacteria</taxon>
        <taxon>Pseudomonadales</taxon>
        <taxon>Pseudomonadaceae</taxon>
        <taxon>Pseudomonas</taxon>
    </lineage>
</organism>
<evidence type="ECO:0008006" key="4">
    <source>
        <dbReference type="Google" id="ProtNLM"/>
    </source>
</evidence>
<name>A0A423JXV4_9PSED</name>
<evidence type="ECO:0000256" key="1">
    <source>
        <dbReference type="ARBA" id="ARBA00023172"/>
    </source>
</evidence>
<dbReference type="AlphaFoldDB" id="A0A423JXV4"/>
<sequence length="563" mass="64160">MIEPIKQSRPLHESADDKLNLVKAKDLAINLEATSRPSTARIYWEGDNFVRLGKSSVNCTKAFSRLNKKTKESLKSHFIDYCNEMNFGLRTLIDVIQLIAGASKTPPPFKFDMQWAVSALDSTNFRQKRVAILKFFMYWKDRFPTAITDDALIFLEKISPPPQHPCNVESDNPDKSWLTEEEYDAVLALTWQNYDETGFTQPALVRLLAMQYARRPQQFAELKFGDLKPNYNDNEAYNALAEPEIHFPSAKDKLAEQAFRTGKVEVHPIAEHLLQLLHIQRQQVTILFQSCLEIQLSDDDIALLPVFTTRQRVLEAVRILKEQLAVDVRNSLSDEMFHLMPLVIGRIISFKTNGGSTSIYDHSYDRIPDLPITPRTEKTLALSATRLRHTRARQLARQGVPKRILSHWLGHISERSLKSYYNDPAEEARQLEEQMSSGLIPIAMAFNGRIITSGEEASRAEDPESRLEIARDGRLSYVGHCGKFSFCSTTSIPVPCYRCKHFEPLVDAPHEEVLDALLYRQSQEQSVITRGGMRSLLIPIDLSADIRAVERCIALCKQMQKTV</sequence>
<evidence type="ECO:0000313" key="3">
    <source>
        <dbReference type="Proteomes" id="UP000286351"/>
    </source>
</evidence>
<gene>
    <name evidence="2" type="ORF">BK664_01415</name>
</gene>
<dbReference type="GO" id="GO:0015074">
    <property type="term" value="P:DNA integration"/>
    <property type="evidence" value="ECO:0007669"/>
    <property type="project" value="InterPro"/>
</dbReference>
<dbReference type="GO" id="GO:0003677">
    <property type="term" value="F:DNA binding"/>
    <property type="evidence" value="ECO:0007669"/>
    <property type="project" value="InterPro"/>
</dbReference>
<dbReference type="InterPro" id="IPR013762">
    <property type="entry name" value="Integrase-like_cat_sf"/>
</dbReference>
<proteinExistence type="predicted"/>
<keyword evidence="1" id="KW-0233">DNA recombination</keyword>
<dbReference type="Gene3D" id="1.10.443.10">
    <property type="entry name" value="Intergrase catalytic core"/>
    <property type="match status" value="1"/>
</dbReference>
<dbReference type="GO" id="GO:0006310">
    <property type="term" value="P:DNA recombination"/>
    <property type="evidence" value="ECO:0007669"/>
    <property type="project" value="UniProtKB-KW"/>
</dbReference>
<dbReference type="Proteomes" id="UP000286351">
    <property type="component" value="Unassembled WGS sequence"/>
</dbReference>
<dbReference type="EMBL" id="MOBO01000001">
    <property type="protein sequence ID" value="RON42536.1"/>
    <property type="molecule type" value="Genomic_DNA"/>
</dbReference>
<evidence type="ECO:0000313" key="2">
    <source>
        <dbReference type="EMBL" id="RON42536.1"/>
    </source>
</evidence>
<reference evidence="2 3" key="1">
    <citation type="submission" date="2016-10" db="EMBL/GenBank/DDBJ databases">
        <title>Comparative genome analysis of multiple Pseudomonas spp. focuses on biocontrol and plant growth promoting traits.</title>
        <authorList>
            <person name="Tao X.-Y."/>
            <person name="Taylor C.G."/>
        </authorList>
    </citation>
    <scope>NUCLEOTIDE SEQUENCE [LARGE SCALE GENOMIC DNA]</scope>
    <source>
        <strain evidence="2 3">38D4</strain>
    </source>
</reference>
<accession>A0A423JXV4</accession>
<comment type="caution">
    <text evidence="2">The sequence shown here is derived from an EMBL/GenBank/DDBJ whole genome shotgun (WGS) entry which is preliminary data.</text>
</comment>
<dbReference type="SUPFAM" id="SSF56349">
    <property type="entry name" value="DNA breaking-rejoining enzymes"/>
    <property type="match status" value="1"/>
</dbReference>
<protein>
    <recommendedName>
        <fullName evidence="4">Integrase</fullName>
    </recommendedName>
</protein>
<dbReference type="InterPro" id="IPR011010">
    <property type="entry name" value="DNA_brk_join_enz"/>
</dbReference>